<dbReference type="Pfam" id="PF04402">
    <property type="entry name" value="SIMPL"/>
    <property type="match status" value="1"/>
</dbReference>
<dbReference type="InterPro" id="IPR007497">
    <property type="entry name" value="SIMPL/DUF541"/>
</dbReference>
<dbReference type="PROSITE" id="PS51257">
    <property type="entry name" value="PROKAR_LIPOPROTEIN"/>
    <property type="match status" value="1"/>
</dbReference>
<dbReference type="Gene3D" id="3.30.110.170">
    <property type="entry name" value="Protein of unknown function (DUF541), domain 1"/>
    <property type="match status" value="1"/>
</dbReference>
<name>A0A0F8ZE03_9ZZZZ</name>
<protein>
    <recommendedName>
        <fullName evidence="3">DUF541 domain-containing protein</fullName>
    </recommendedName>
</protein>
<evidence type="ECO:0000256" key="1">
    <source>
        <dbReference type="SAM" id="MobiDB-lite"/>
    </source>
</evidence>
<comment type="caution">
    <text evidence="2">The sequence shown here is derived from an EMBL/GenBank/DDBJ whole genome shotgun (WGS) entry which is preliminary data.</text>
</comment>
<evidence type="ECO:0008006" key="3">
    <source>
        <dbReference type="Google" id="ProtNLM"/>
    </source>
</evidence>
<sequence length="290" mass="29670">MRASLLVAAAFALAFALGCVDGGAETPATTPGPGASNPSAGSLTGSGGAETGEGSALTPLSGSLFQPGQTAVTVDGYGLVVAPVDTVILRFGLVLDPGFDPIGTPCPPDQPCPPPFTRDPAPPPFSEQDLDPVLAAISQQGISDDQITVIGHGAAAGAEMYVTISDFGRLDPVVAAVSATTQASDRVALLTGAAISNVMSVEECGVLKRQALDIALADARKRAQSLVEGFDVVVGDVVSVEERATSWPCSLYGEIFDDEIGFRLPVSHYTPGQPPEETFISEVTITFAIQ</sequence>
<proteinExistence type="predicted"/>
<dbReference type="EMBL" id="LAZR01048422">
    <property type="protein sequence ID" value="KKK91968.1"/>
    <property type="molecule type" value="Genomic_DNA"/>
</dbReference>
<accession>A0A0F8ZE03</accession>
<dbReference type="AlphaFoldDB" id="A0A0F8ZE03"/>
<gene>
    <name evidence="2" type="ORF">LCGC14_2707620</name>
</gene>
<organism evidence="2">
    <name type="scientific">marine sediment metagenome</name>
    <dbReference type="NCBI Taxonomy" id="412755"/>
    <lineage>
        <taxon>unclassified sequences</taxon>
        <taxon>metagenomes</taxon>
        <taxon>ecological metagenomes</taxon>
    </lineage>
</organism>
<feature type="region of interest" description="Disordered" evidence="1">
    <location>
        <begin position="27"/>
        <end position="61"/>
    </location>
</feature>
<reference evidence="2" key="1">
    <citation type="journal article" date="2015" name="Nature">
        <title>Complex archaea that bridge the gap between prokaryotes and eukaryotes.</title>
        <authorList>
            <person name="Spang A."/>
            <person name="Saw J.H."/>
            <person name="Jorgensen S.L."/>
            <person name="Zaremba-Niedzwiedzka K."/>
            <person name="Martijn J."/>
            <person name="Lind A.E."/>
            <person name="van Eijk R."/>
            <person name="Schleper C."/>
            <person name="Guy L."/>
            <person name="Ettema T.J."/>
        </authorList>
    </citation>
    <scope>NUCLEOTIDE SEQUENCE</scope>
</reference>
<evidence type="ECO:0000313" key="2">
    <source>
        <dbReference type="EMBL" id="KKK91968.1"/>
    </source>
</evidence>